<dbReference type="AlphaFoldDB" id="A0A0A8ZI62"/>
<proteinExistence type="predicted"/>
<protein>
    <submittedName>
        <fullName evidence="1">Uncharacterized protein</fullName>
    </submittedName>
</protein>
<dbReference type="EMBL" id="GBRH01260507">
    <property type="protein sequence ID" value="JAD37388.1"/>
    <property type="molecule type" value="Transcribed_RNA"/>
</dbReference>
<accession>A0A0A8ZI62</accession>
<reference evidence="1" key="2">
    <citation type="journal article" date="2015" name="Data Brief">
        <title>Shoot transcriptome of the giant reed, Arundo donax.</title>
        <authorList>
            <person name="Barrero R.A."/>
            <person name="Guerrero F.D."/>
            <person name="Moolhuijzen P."/>
            <person name="Goolsby J.A."/>
            <person name="Tidwell J."/>
            <person name="Bellgard S.E."/>
            <person name="Bellgard M.I."/>
        </authorList>
    </citation>
    <scope>NUCLEOTIDE SEQUENCE</scope>
    <source>
        <tissue evidence="1">Shoot tissue taken approximately 20 cm above the soil surface</tissue>
    </source>
</reference>
<evidence type="ECO:0000313" key="1">
    <source>
        <dbReference type="EMBL" id="JAD37388.1"/>
    </source>
</evidence>
<sequence length="24" mass="2847">MQNLRDVSLRACLRACVRPSVRRF</sequence>
<organism evidence="1">
    <name type="scientific">Arundo donax</name>
    <name type="common">Giant reed</name>
    <name type="synonym">Donax arundinaceus</name>
    <dbReference type="NCBI Taxonomy" id="35708"/>
    <lineage>
        <taxon>Eukaryota</taxon>
        <taxon>Viridiplantae</taxon>
        <taxon>Streptophyta</taxon>
        <taxon>Embryophyta</taxon>
        <taxon>Tracheophyta</taxon>
        <taxon>Spermatophyta</taxon>
        <taxon>Magnoliopsida</taxon>
        <taxon>Liliopsida</taxon>
        <taxon>Poales</taxon>
        <taxon>Poaceae</taxon>
        <taxon>PACMAD clade</taxon>
        <taxon>Arundinoideae</taxon>
        <taxon>Arundineae</taxon>
        <taxon>Arundo</taxon>
    </lineage>
</organism>
<name>A0A0A8ZI62_ARUDO</name>
<reference evidence="1" key="1">
    <citation type="submission" date="2014-09" db="EMBL/GenBank/DDBJ databases">
        <authorList>
            <person name="Magalhaes I.L.F."/>
            <person name="Oliveira U."/>
            <person name="Santos F.R."/>
            <person name="Vidigal T.H.D.A."/>
            <person name="Brescovit A.D."/>
            <person name="Santos A.J."/>
        </authorList>
    </citation>
    <scope>NUCLEOTIDE SEQUENCE</scope>
    <source>
        <tissue evidence="1">Shoot tissue taken approximately 20 cm above the soil surface</tissue>
    </source>
</reference>